<reference evidence="2" key="1">
    <citation type="submission" date="2016-03" db="EMBL/GenBank/DDBJ databases">
        <authorList>
            <person name="Heylen K."/>
            <person name="De Vos P."/>
            <person name="Vekeman B."/>
        </authorList>
    </citation>
    <scope>NUCLEOTIDE SEQUENCE [LARGE SCALE GENOMIC DNA]</scope>
    <source>
        <strain evidence="2">R-45383</strain>
    </source>
</reference>
<protein>
    <submittedName>
        <fullName evidence="1">Uncharacterized protein</fullName>
    </submittedName>
</protein>
<evidence type="ECO:0000313" key="1">
    <source>
        <dbReference type="EMBL" id="OAI25935.1"/>
    </source>
</evidence>
<comment type="caution">
    <text evidence="1">The sequence shown here is derived from an EMBL/GenBank/DDBJ whole genome shotgun (WGS) entry which is preliminary data.</text>
</comment>
<dbReference type="EMBL" id="LUUK01000034">
    <property type="protein sequence ID" value="OAI25935.1"/>
    <property type="molecule type" value="Genomic_DNA"/>
</dbReference>
<keyword evidence="2" id="KW-1185">Reference proteome</keyword>
<accession>A0A177P6R0</accession>
<name>A0A177P6R0_9GAMM</name>
<organism evidence="1 2">
    <name type="scientific">Methylomonas koyamae</name>
    <dbReference type="NCBI Taxonomy" id="702114"/>
    <lineage>
        <taxon>Bacteria</taxon>
        <taxon>Pseudomonadati</taxon>
        <taxon>Pseudomonadota</taxon>
        <taxon>Gammaproteobacteria</taxon>
        <taxon>Methylococcales</taxon>
        <taxon>Methylococcaceae</taxon>
        <taxon>Methylomonas</taxon>
    </lineage>
</organism>
<dbReference type="Proteomes" id="UP000077628">
    <property type="component" value="Unassembled WGS sequence"/>
</dbReference>
<evidence type="ECO:0000313" key="2">
    <source>
        <dbReference type="Proteomes" id="UP000077628"/>
    </source>
</evidence>
<dbReference type="AlphaFoldDB" id="A0A177P6R0"/>
<dbReference type="OrthoDB" id="9963373at2"/>
<gene>
    <name evidence="1" type="ORF">A1355_01450</name>
</gene>
<sequence>MQIDANSPHHHYRFLEKVDPMPWQNRFKTADSRPIGQQFNVKQLALKSDELKQKLANVDLRNISPHDLAMLGGYLNFNGEISDNTVGEFVVLTVNDDQYDLSPNTPIDAIKEYERRYALVNRAIDSGEQGWDDARRFLGNVLHTLYNLDNAITPLRVGSQIDTNA</sequence>
<proteinExistence type="predicted"/>